<name>T1GCL8_MEGSC</name>
<dbReference type="HOGENOM" id="CLU_2560882_0_0_1"/>
<sequence>MIAVRSYPGMIVNTEVLEYHEDYVKCFYISSDPIPTYVFEDLISSGYRLGDHVGGLNEEHSRILIRKIAQFHATTMVLADKK</sequence>
<dbReference type="EMBL" id="CAQQ02070470">
    <property type="status" value="NOT_ANNOTATED_CDS"/>
    <property type="molecule type" value="Genomic_DNA"/>
</dbReference>
<dbReference type="Proteomes" id="UP000015102">
    <property type="component" value="Unassembled WGS sequence"/>
</dbReference>
<evidence type="ECO:0000313" key="2">
    <source>
        <dbReference type="Proteomes" id="UP000015102"/>
    </source>
</evidence>
<dbReference type="AlphaFoldDB" id="T1GCL8"/>
<dbReference type="Pfam" id="PF02958">
    <property type="entry name" value="EcKL"/>
    <property type="match status" value="1"/>
</dbReference>
<reference evidence="1" key="2">
    <citation type="submission" date="2015-06" db="UniProtKB">
        <authorList>
            <consortium name="EnsemblMetazoa"/>
        </authorList>
    </citation>
    <scope>IDENTIFICATION</scope>
</reference>
<protein>
    <submittedName>
        <fullName evidence="1">Uncharacterized protein</fullName>
    </submittedName>
</protein>
<accession>T1GCL8</accession>
<proteinExistence type="predicted"/>
<organism evidence="1 2">
    <name type="scientific">Megaselia scalaris</name>
    <name type="common">Humpbacked fly</name>
    <name type="synonym">Phora scalaris</name>
    <dbReference type="NCBI Taxonomy" id="36166"/>
    <lineage>
        <taxon>Eukaryota</taxon>
        <taxon>Metazoa</taxon>
        <taxon>Ecdysozoa</taxon>
        <taxon>Arthropoda</taxon>
        <taxon>Hexapoda</taxon>
        <taxon>Insecta</taxon>
        <taxon>Pterygota</taxon>
        <taxon>Neoptera</taxon>
        <taxon>Endopterygota</taxon>
        <taxon>Diptera</taxon>
        <taxon>Brachycera</taxon>
        <taxon>Muscomorpha</taxon>
        <taxon>Platypezoidea</taxon>
        <taxon>Phoridae</taxon>
        <taxon>Megaseliini</taxon>
        <taxon>Megaselia</taxon>
    </lineage>
</organism>
<evidence type="ECO:0000313" key="1">
    <source>
        <dbReference type="EnsemblMetazoa" id="MESCA001034-PA"/>
    </source>
</evidence>
<dbReference type="InterPro" id="IPR004119">
    <property type="entry name" value="EcKL"/>
</dbReference>
<reference evidence="2" key="1">
    <citation type="submission" date="2013-02" db="EMBL/GenBank/DDBJ databases">
        <authorList>
            <person name="Hughes D."/>
        </authorList>
    </citation>
    <scope>NUCLEOTIDE SEQUENCE</scope>
    <source>
        <strain>Durham</strain>
        <strain evidence="2">NC isolate 2 -- Noor lab</strain>
    </source>
</reference>
<keyword evidence="2" id="KW-1185">Reference proteome</keyword>
<dbReference type="EnsemblMetazoa" id="MESCA001034-RA">
    <property type="protein sequence ID" value="MESCA001034-PA"/>
    <property type="gene ID" value="MESCA001034"/>
</dbReference>
<dbReference type="EMBL" id="CAQQ02070471">
    <property type="status" value="NOT_ANNOTATED_CDS"/>
    <property type="molecule type" value="Genomic_DNA"/>
</dbReference>